<keyword evidence="1" id="KW-0378">Hydrolase</keyword>
<dbReference type="AlphaFoldDB" id="A0A2T7W0S5"/>
<dbReference type="InterPro" id="IPR050300">
    <property type="entry name" value="GDXG_lipolytic_enzyme"/>
</dbReference>
<reference evidence="4 5" key="1">
    <citation type="submission" date="2018-04" db="EMBL/GenBank/DDBJ databases">
        <authorList>
            <person name="Go L.Y."/>
            <person name="Mitchell J.A."/>
        </authorList>
    </citation>
    <scope>NUCLEOTIDE SEQUENCE [LARGE SCALE GENOMIC DNA]</scope>
    <source>
        <strain evidence="4 5">TPD7010</strain>
    </source>
</reference>
<dbReference type="InterPro" id="IPR049492">
    <property type="entry name" value="BD-FAE-like_dom"/>
</dbReference>
<feature type="chain" id="PRO_5015506809" description="BD-FAE-like domain-containing protein" evidence="2">
    <location>
        <begin position="23"/>
        <end position="287"/>
    </location>
</feature>
<dbReference type="PROSITE" id="PS51257">
    <property type="entry name" value="PROKAR_LIPOPROTEIN"/>
    <property type="match status" value="1"/>
</dbReference>
<accession>A0A2T7W0S5</accession>
<evidence type="ECO:0000256" key="1">
    <source>
        <dbReference type="ARBA" id="ARBA00022801"/>
    </source>
</evidence>
<protein>
    <recommendedName>
        <fullName evidence="3">BD-FAE-like domain-containing protein</fullName>
    </recommendedName>
</protein>
<evidence type="ECO:0000313" key="5">
    <source>
        <dbReference type="Proteomes" id="UP000244649"/>
    </source>
</evidence>
<dbReference type="InterPro" id="IPR029058">
    <property type="entry name" value="AB_hydrolase_fold"/>
</dbReference>
<dbReference type="RefSeq" id="WP_116538480.1">
    <property type="nucleotide sequence ID" value="NZ_QDFT01000055.1"/>
</dbReference>
<evidence type="ECO:0000256" key="2">
    <source>
        <dbReference type="SAM" id="SignalP"/>
    </source>
</evidence>
<gene>
    <name evidence="4" type="ORF">DC432_14510</name>
</gene>
<dbReference type="GO" id="GO:0016787">
    <property type="term" value="F:hydrolase activity"/>
    <property type="evidence" value="ECO:0007669"/>
    <property type="project" value="UniProtKB-KW"/>
</dbReference>
<sequence length="287" mass="29074">MTRTAARSGAVLGLVALGVALAACSPSGSSPSDDPAVTVEKGIEYPGADGSALEADACVPTGEGPHPAVVLVHGGAFAEGDRGTMGSICRALGDQGFAAFAVDYRLIPATYPAQIDDVSASIRWLREDAQVERFGLDGSLSLLGSSAGAIIALSTAESLETASTPVDAVVALSPAASLTADAAQLGDPRPDLESVVQAYLGCDDLNQCPDAAAASPVQSAQLLPPTLIVHGSDELIPLAQAELLDGALADAGITHDLVVVDGTKHGLQLLNNDTRRSIVSFLRDNAK</sequence>
<comment type="caution">
    <text evidence="4">The sequence shown here is derived from an EMBL/GenBank/DDBJ whole genome shotgun (WGS) entry which is preliminary data.</text>
</comment>
<name>A0A2T7W0S5_MICTE</name>
<proteinExistence type="predicted"/>
<organism evidence="4 5">
    <name type="scientific">Microbacterium testaceum</name>
    <name type="common">Aureobacterium testaceum</name>
    <name type="synonym">Brevibacterium testaceum</name>
    <dbReference type="NCBI Taxonomy" id="2033"/>
    <lineage>
        <taxon>Bacteria</taxon>
        <taxon>Bacillati</taxon>
        <taxon>Actinomycetota</taxon>
        <taxon>Actinomycetes</taxon>
        <taxon>Micrococcales</taxon>
        <taxon>Microbacteriaceae</taxon>
        <taxon>Microbacterium</taxon>
    </lineage>
</organism>
<evidence type="ECO:0000259" key="3">
    <source>
        <dbReference type="Pfam" id="PF20434"/>
    </source>
</evidence>
<dbReference type="EMBL" id="QDFT01000055">
    <property type="protein sequence ID" value="PVE62477.1"/>
    <property type="molecule type" value="Genomic_DNA"/>
</dbReference>
<feature type="signal peptide" evidence="2">
    <location>
        <begin position="1"/>
        <end position="22"/>
    </location>
</feature>
<dbReference type="Gene3D" id="3.40.50.1820">
    <property type="entry name" value="alpha/beta hydrolase"/>
    <property type="match status" value="1"/>
</dbReference>
<dbReference type="PANTHER" id="PTHR48081">
    <property type="entry name" value="AB HYDROLASE SUPERFAMILY PROTEIN C4A8.06C"/>
    <property type="match status" value="1"/>
</dbReference>
<evidence type="ECO:0000313" key="4">
    <source>
        <dbReference type="EMBL" id="PVE62477.1"/>
    </source>
</evidence>
<dbReference type="Pfam" id="PF20434">
    <property type="entry name" value="BD-FAE"/>
    <property type="match status" value="1"/>
</dbReference>
<dbReference type="SUPFAM" id="SSF53474">
    <property type="entry name" value="alpha/beta-Hydrolases"/>
    <property type="match status" value="1"/>
</dbReference>
<keyword evidence="2" id="KW-0732">Signal</keyword>
<dbReference type="Proteomes" id="UP000244649">
    <property type="component" value="Unassembled WGS sequence"/>
</dbReference>
<feature type="domain" description="BD-FAE-like" evidence="3">
    <location>
        <begin position="62"/>
        <end position="247"/>
    </location>
</feature>